<evidence type="ECO:0000256" key="6">
    <source>
        <dbReference type="ARBA" id="ARBA00023237"/>
    </source>
</evidence>
<dbReference type="InterPro" id="IPR012910">
    <property type="entry name" value="Plug_dom"/>
</dbReference>
<dbReference type="InterPro" id="IPR037066">
    <property type="entry name" value="Plug_dom_sf"/>
</dbReference>
<dbReference type="Gene3D" id="2.40.170.20">
    <property type="entry name" value="TonB-dependent receptor, beta-barrel domain"/>
    <property type="match status" value="1"/>
</dbReference>
<dbReference type="InterPro" id="IPR036942">
    <property type="entry name" value="Beta-barrel_TonB_sf"/>
</dbReference>
<keyword evidence="11" id="KW-1185">Reference proteome</keyword>
<evidence type="ECO:0000256" key="7">
    <source>
        <dbReference type="PROSITE-ProRule" id="PRU01360"/>
    </source>
</evidence>
<evidence type="ECO:0000256" key="2">
    <source>
        <dbReference type="ARBA" id="ARBA00022448"/>
    </source>
</evidence>
<comment type="similarity">
    <text evidence="7">Belongs to the TonB-dependent receptor family.</text>
</comment>
<evidence type="ECO:0000256" key="5">
    <source>
        <dbReference type="ARBA" id="ARBA00023136"/>
    </source>
</evidence>
<dbReference type="Gene3D" id="2.170.130.10">
    <property type="entry name" value="TonB-dependent receptor, plug domain"/>
    <property type="match status" value="1"/>
</dbReference>
<feature type="domain" description="TonB-dependent receptor plug" evidence="9">
    <location>
        <begin position="117"/>
        <end position="224"/>
    </location>
</feature>
<evidence type="ECO:0000313" key="10">
    <source>
        <dbReference type="EMBL" id="SDF61361.1"/>
    </source>
</evidence>
<keyword evidence="4 7" id="KW-0812">Transmembrane</keyword>
<dbReference type="SUPFAM" id="SSF49464">
    <property type="entry name" value="Carboxypeptidase regulatory domain-like"/>
    <property type="match status" value="1"/>
</dbReference>
<dbReference type="SUPFAM" id="SSF56935">
    <property type="entry name" value="Porins"/>
    <property type="match status" value="1"/>
</dbReference>
<dbReference type="NCBIfam" id="TIGR04057">
    <property type="entry name" value="SusC_RagA_signa"/>
    <property type="match status" value="1"/>
</dbReference>
<evidence type="ECO:0000313" key="11">
    <source>
        <dbReference type="Proteomes" id="UP000198748"/>
    </source>
</evidence>
<dbReference type="Gene3D" id="2.60.40.1120">
    <property type="entry name" value="Carboxypeptidase-like, regulatory domain"/>
    <property type="match status" value="1"/>
</dbReference>
<evidence type="ECO:0000256" key="1">
    <source>
        <dbReference type="ARBA" id="ARBA00004571"/>
    </source>
</evidence>
<evidence type="ECO:0000256" key="3">
    <source>
        <dbReference type="ARBA" id="ARBA00022452"/>
    </source>
</evidence>
<dbReference type="GO" id="GO:0009279">
    <property type="term" value="C:cell outer membrane"/>
    <property type="evidence" value="ECO:0007669"/>
    <property type="project" value="UniProtKB-SubCell"/>
</dbReference>
<feature type="signal peptide" evidence="8">
    <location>
        <begin position="1"/>
        <end position="19"/>
    </location>
</feature>
<dbReference type="Pfam" id="PF07715">
    <property type="entry name" value="Plug"/>
    <property type="match status" value="1"/>
</dbReference>
<feature type="chain" id="PRO_5011792658" evidence="8">
    <location>
        <begin position="20"/>
        <end position="1070"/>
    </location>
</feature>
<accession>A0A1G7MI26</accession>
<keyword evidence="5 7" id="KW-0472">Membrane</keyword>
<dbReference type="RefSeq" id="WP_090153654.1">
    <property type="nucleotide sequence ID" value="NZ_FNAN01000011.1"/>
</dbReference>
<keyword evidence="8" id="KW-0732">Signal</keyword>
<comment type="subcellular location">
    <subcellularLocation>
        <location evidence="1 7">Cell outer membrane</location>
        <topology evidence="1 7">Multi-pass membrane protein</topology>
    </subcellularLocation>
</comment>
<dbReference type="PROSITE" id="PS52016">
    <property type="entry name" value="TONB_DEPENDENT_REC_3"/>
    <property type="match status" value="1"/>
</dbReference>
<protein>
    <submittedName>
        <fullName evidence="10">TonB-linked outer membrane protein, SusC/RagA family</fullName>
    </submittedName>
</protein>
<dbReference type="InterPro" id="IPR039426">
    <property type="entry name" value="TonB-dep_rcpt-like"/>
</dbReference>
<proteinExistence type="inferred from homology"/>
<reference evidence="11" key="1">
    <citation type="submission" date="2016-10" db="EMBL/GenBank/DDBJ databases">
        <authorList>
            <person name="Varghese N."/>
            <person name="Submissions S."/>
        </authorList>
    </citation>
    <scope>NUCLEOTIDE SEQUENCE [LARGE SCALE GENOMIC DNA]</scope>
    <source>
        <strain evidence="11">DSM 25329</strain>
    </source>
</reference>
<evidence type="ECO:0000256" key="4">
    <source>
        <dbReference type="ARBA" id="ARBA00022692"/>
    </source>
</evidence>
<dbReference type="InterPro" id="IPR023997">
    <property type="entry name" value="TonB-dep_OMP_SusC/RagA_CS"/>
</dbReference>
<dbReference type="InterPro" id="IPR008969">
    <property type="entry name" value="CarboxyPept-like_regulatory"/>
</dbReference>
<keyword evidence="6 7" id="KW-0998">Cell outer membrane</keyword>
<keyword evidence="3 7" id="KW-1134">Transmembrane beta strand</keyword>
<dbReference type="Pfam" id="PF13715">
    <property type="entry name" value="CarbopepD_reg_2"/>
    <property type="match status" value="1"/>
</dbReference>
<gene>
    <name evidence="10" type="ORF">SAMN04487996_111277</name>
</gene>
<evidence type="ECO:0000259" key="9">
    <source>
        <dbReference type="Pfam" id="PF07715"/>
    </source>
</evidence>
<keyword evidence="2 7" id="KW-0813">Transport</keyword>
<organism evidence="10 11">
    <name type="scientific">Dyadobacter soli</name>
    <dbReference type="NCBI Taxonomy" id="659014"/>
    <lineage>
        <taxon>Bacteria</taxon>
        <taxon>Pseudomonadati</taxon>
        <taxon>Bacteroidota</taxon>
        <taxon>Cytophagia</taxon>
        <taxon>Cytophagales</taxon>
        <taxon>Spirosomataceae</taxon>
        <taxon>Dyadobacter</taxon>
    </lineage>
</organism>
<dbReference type="Proteomes" id="UP000198748">
    <property type="component" value="Unassembled WGS sequence"/>
</dbReference>
<dbReference type="NCBIfam" id="TIGR04056">
    <property type="entry name" value="OMP_RagA_SusC"/>
    <property type="match status" value="1"/>
</dbReference>
<dbReference type="InterPro" id="IPR023996">
    <property type="entry name" value="TonB-dep_OMP_SusC/RagA"/>
</dbReference>
<dbReference type="EMBL" id="FNAN01000011">
    <property type="protein sequence ID" value="SDF61361.1"/>
    <property type="molecule type" value="Genomic_DNA"/>
</dbReference>
<dbReference type="AlphaFoldDB" id="A0A1G7MI26"/>
<name>A0A1G7MI26_9BACT</name>
<dbReference type="STRING" id="659014.SAMN04487996_111277"/>
<sequence length="1070" mass="116698">MKTYLYMLLLSCLPLSAIAQGFSVTGRVSDQTGLALPGASVVLKGENVGVTADSSGSFRLRAPGPGTVLVVSFIGYQKKEITLDGRLQGTLQIVLAADLGQLAEVVVSSGYQSIAAERATGSFSRVDQQLLNRRVGADILSRLEDVVPGLVVNRSGVVRPGAQSAISIRGQSTIFARQDPLIVLDNFPYTGDVSQINPNDIESVTILKDAAAASIWGAQSGNGVIVITTKKGKFGSPMQVSFNSNVTLSERPDVFYQPQISTGEYIDIEKMLFERGYYKSAENSDAKIALTPVVKLLIAGRDGKLTSEQVNSAIESLRANDVRNDYRKHLSRTGINQQYSVGLSGGTAFQRYAVSGGYDKSISSLVGDKSSRFTVNATNTYLLFARKIELTTGLYYSNSTAFQNALDGSDLNISAGKPLYPYASLVGPNGEPLKVTHLYRERFLQQASQKGLLDWGFNPLSEIERADNRIRATDYRMNTQLTYRVTPWLSADVLYQYLNTVNQRRNRQDQRSWSVRDLVNRFTSIAEDGSLIRPVPVGDILDISSASAAGHNLRGQLNLNKQLAGGGSIDALVGAEFRKLDTDGYSSRYYGYNDQLASSVQIDYLTNFTSFVNPSSKNNRIPDPASLSGLADRYISWYGNATYMLAGRYGISASARLDQSNLFGVRANQKGVPLYSAGLSWKLSQEKFYKLAWLPQMGLRATYGYNGNVDKTVSAYTTATYLGANLSGTGLPYASITNPPNPELRWERVRMINFALDFKTKGGRISGTFEYYLKKGVDLIGAVPLAAQTGVSVLRGNTANTKGRGAELSVSTHNLQGGLRWDTDLLLSYAADRVSRYLIKPTSVASAYLAGGTLVPAEGKPLYAVYSYKWAGLDPASGDPQGYLDGEVSKDYTAIKSSATLDGLIYNGAARPRVFGALRNTFEYKGFSLSANISFRLGYAVRYASVDYGSILSGAGGHADYSFRWQKPGDENVTHVPSMPLTENVARTEFYTYSDVLVQKGDHIRFQDVNLTYSFSREQNKKLPFGSMQLYLYANNLGLIWKKAEGPLDPDYMLGPAPPKSLALGLRANI</sequence>
<evidence type="ECO:0000256" key="8">
    <source>
        <dbReference type="SAM" id="SignalP"/>
    </source>
</evidence>
<dbReference type="OrthoDB" id="9768177at2"/>